<protein>
    <submittedName>
        <fullName evidence="1">Uncharacterized protein</fullName>
    </submittedName>
</protein>
<dbReference type="GeneTree" id="ENSGT00910000147796"/>
<name>A0A2K5L240_CERAT</name>
<organism evidence="1 2">
    <name type="scientific">Cercocebus atys</name>
    <name type="common">Sooty mangabey</name>
    <name type="synonym">Cercocebus torquatus atys</name>
    <dbReference type="NCBI Taxonomy" id="9531"/>
    <lineage>
        <taxon>Eukaryota</taxon>
        <taxon>Metazoa</taxon>
        <taxon>Chordata</taxon>
        <taxon>Craniata</taxon>
        <taxon>Vertebrata</taxon>
        <taxon>Euteleostomi</taxon>
        <taxon>Mammalia</taxon>
        <taxon>Eutheria</taxon>
        <taxon>Euarchontoglires</taxon>
        <taxon>Primates</taxon>
        <taxon>Haplorrhini</taxon>
        <taxon>Catarrhini</taxon>
        <taxon>Cercopithecidae</taxon>
        <taxon>Cercopithecinae</taxon>
        <taxon>Cercocebus</taxon>
    </lineage>
</organism>
<dbReference type="Proteomes" id="UP000233060">
    <property type="component" value="Unassembled WGS sequence"/>
</dbReference>
<sequence>MLSDINISSNVLTGIVLSFVPENINEEKYLDELRENSVFLKLNKLDLCKWGWELLVGLEV</sequence>
<accession>A0A2K5L240</accession>
<proteinExistence type="predicted"/>
<reference evidence="1" key="1">
    <citation type="submission" date="2025-08" db="UniProtKB">
        <authorList>
            <consortium name="Ensembl"/>
        </authorList>
    </citation>
    <scope>IDENTIFICATION</scope>
</reference>
<evidence type="ECO:0000313" key="1">
    <source>
        <dbReference type="Ensembl" id="ENSCATP00000007003.1"/>
    </source>
</evidence>
<dbReference type="AlphaFoldDB" id="A0A2K5L240"/>
<evidence type="ECO:0000313" key="2">
    <source>
        <dbReference type="Proteomes" id="UP000233060"/>
    </source>
</evidence>
<dbReference type="Ensembl" id="ENSCATT00000024603.1">
    <property type="protein sequence ID" value="ENSCATP00000007003.1"/>
    <property type="gene ID" value="ENSCATG00000021305.1"/>
</dbReference>
<dbReference type="Bgee" id="ENSCATG00000021305">
    <property type="expression patterns" value="Expressed in frontal cortex and 6 other cell types or tissues"/>
</dbReference>
<dbReference type="OMA" id="WGWELLV"/>
<reference evidence="1" key="2">
    <citation type="submission" date="2025-09" db="UniProtKB">
        <authorList>
            <consortium name="Ensembl"/>
        </authorList>
    </citation>
    <scope>IDENTIFICATION</scope>
</reference>
<keyword evidence="2" id="KW-1185">Reference proteome</keyword>